<organism evidence="1">
    <name type="scientific">Ralstonia syzygii R24</name>
    <dbReference type="NCBI Taxonomy" id="907261"/>
    <lineage>
        <taxon>Bacteria</taxon>
        <taxon>Pseudomonadati</taxon>
        <taxon>Pseudomonadota</taxon>
        <taxon>Betaproteobacteria</taxon>
        <taxon>Burkholderiales</taxon>
        <taxon>Burkholderiaceae</taxon>
        <taxon>Ralstonia</taxon>
        <taxon>Ralstonia solanacearum species complex</taxon>
    </lineage>
</organism>
<protein>
    <submittedName>
        <fullName evidence="1">Uncharacterized protein</fullName>
    </submittedName>
</protein>
<dbReference type="EMBL" id="FR854092">
    <property type="protein sequence ID" value="CCA87185.1"/>
    <property type="molecule type" value="Genomic_DNA"/>
</dbReference>
<name>G3ACA2_9RALS</name>
<reference evidence="1" key="2">
    <citation type="submission" date="2011-04" db="EMBL/GenBank/DDBJ databases">
        <authorList>
            <person name="Genoscope - CEA"/>
        </authorList>
    </citation>
    <scope>NUCLEOTIDE SEQUENCE</scope>
    <source>
        <strain evidence="1">R24</strain>
    </source>
</reference>
<gene>
    <name evidence="1" type="ORF">RALSY_mp30505</name>
</gene>
<evidence type="ECO:0000313" key="1">
    <source>
        <dbReference type="EMBL" id="CCA87185.1"/>
    </source>
</evidence>
<accession>G3ACA2</accession>
<proteinExistence type="predicted"/>
<reference evidence="1" key="1">
    <citation type="journal article" date="2011" name="PLoS ONE">
        <title>Ralstonia syzygii, the Blood Disease Bacterium and some Asian R. solanacearum strains form a single genomic species despite divergent lifestyles.</title>
        <authorList>
            <person name="Remenant B."/>
            <person name="de Cambiaire J.C."/>
            <person name="Cellier G."/>
            <person name="Jacobs J.M."/>
            <person name="Mangenot S."/>
            <person name="Barbe V."/>
            <person name="Lajus A."/>
            <person name="Vallenet D."/>
            <person name="Medigue C."/>
            <person name="Fegan M."/>
            <person name="Allen C."/>
            <person name="Prior P."/>
        </authorList>
    </citation>
    <scope>NUCLEOTIDE SEQUENCE</scope>
    <source>
        <strain evidence="1">R24</strain>
    </source>
</reference>
<sequence>MYAALSDLRGRLQARDAVRFLGYAAQQASAKSLADWSDRVLPPSAIRGALLPTNQKKVE</sequence>
<dbReference type="AlphaFoldDB" id="G3ACA2"/>